<dbReference type="eggNOG" id="COG0146">
    <property type="taxonomic scope" value="Bacteria"/>
</dbReference>
<dbReference type="InterPro" id="IPR003692">
    <property type="entry name" value="Hydantoinase_B"/>
</dbReference>
<dbReference type="OrthoDB" id="102473at2"/>
<protein>
    <submittedName>
        <fullName evidence="2">5-oxoprolinase (5-oxo-L-prolinase) (Pyroglutamase) (5-OPase)</fullName>
        <ecNumber evidence="2">3.5.2.9</ecNumber>
    </submittedName>
</protein>
<dbReference type="AlphaFoldDB" id="B9L401"/>
<geneLocation type="plasmid" evidence="3">
    <name>Tros</name>
</geneLocation>
<dbReference type="KEGG" id="tro:trd_A0515"/>
<sequence>MSGEARVDPISLAVFAAAVSAIAEEMGAALQRSSYSPNIKERLDFSCAIFDPAGQMLAQAAHIPAHLGSMPDSVRAVIEHCAPFAPGDVVVLNDPYLGGNHLPDITMVTPVFLDDSGSVLLGYVANRAHHADVGGISPGSMPIATELYQEGIIIPPIKLWQRGQLNEAALALILRNVRTPEERRGDLLAQYAANRTGVRRVRELVARYGFASYQALSAALLDYGERLARAAICQIPPGSYSFTDYLDDDGVSEEPVAITATITVDGEVLEVDFTGTSSERPGSINTVETVTKSAVYYVLRCLMPEDAPMNHGVFRTVRVIAPVGTVVNARPQRAVAGGNVETSQRIVDVLFGALATALPDVIPAASQGTMNNLTIGGRDPRTGTPFAYYETMGGGMGARPGLDGLSGVHVHMSNTRNTPVEALEYAYPLRVVRYSMRDGSGGRGAARGGDGLVRELEFLTSAEVTLLTERRRFAPWGLQGGEPGATGRNLLITHLPDGREQEVPLRGKQRLTVRPGDRLRIETPGGGGWGTPH</sequence>
<keyword evidence="3" id="KW-1185">Reference proteome</keyword>
<evidence type="ECO:0000313" key="3">
    <source>
        <dbReference type="Proteomes" id="UP000000447"/>
    </source>
</evidence>
<dbReference type="GO" id="GO:0005829">
    <property type="term" value="C:cytosol"/>
    <property type="evidence" value="ECO:0007669"/>
    <property type="project" value="TreeGrafter"/>
</dbReference>
<name>B9L401_THERP</name>
<accession>B9L401</accession>
<dbReference type="GO" id="GO:0006749">
    <property type="term" value="P:glutathione metabolic process"/>
    <property type="evidence" value="ECO:0007669"/>
    <property type="project" value="TreeGrafter"/>
</dbReference>
<evidence type="ECO:0000259" key="1">
    <source>
        <dbReference type="Pfam" id="PF02538"/>
    </source>
</evidence>
<dbReference type="HOGENOM" id="CLU_020413_1_0_0"/>
<reference evidence="2 3" key="1">
    <citation type="journal article" date="2009" name="PLoS ONE">
        <title>Complete genome sequence of the aerobic CO-oxidizing thermophile Thermomicrobium roseum.</title>
        <authorList>
            <person name="Wu D."/>
            <person name="Raymond J."/>
            <person name="Wu M."/>
            <person name="Chatterji S."/>
            <person name="Ren Q."/>
            <person name="Graham J.E."/>
            <person name="Bryant D.A."/>
            <person name="Robb F."/>
            <person name="Colman A."/>
            <person name="Tallon L.J."/>
            <person name="Badger J.H."/>
            <person name="Madupu R."/>
            <person name="Ward N.L."/>
            <person name="Eisen J.A."/>
        </authorList>
    </citation>
    <scope>NUCLEOTIDE SEQUENCE [LARGE SCALE GENOMIC DNA]</scope>
    <source>
        <strain evidence="3">ATCC 27502 / DSM 5159 / P-2</strain>
        <plasmid evidence="2">unnamed</plasmid>
    </source>
</reference>
<dbReference type="GO" id="GO:0017168">
    <property type="term" value="F:5-oxoprolinase (ATP-hydrolyzing) activity"/>
    <property type="evidence" value="ECO:0007669"/>
    <property type="project" value="UniProtKB-EC"/>
</dbReference>
<dbReference type="PANTHER" id="PTHR11365:SF23">
    <property type="entry name" value="HYPOTHETICAL 5-OXOPROLINASE (EUROFUNG)-RELATED"/>
    <property type="match status" value="1"/>
</dbReference>
<gene>
    <name evidence="2" type="ordered locus">trd_A0515</name>
</gene>
<dbReference type="RefSeq" id="WP_012643177.1">
    <property type="nucleotide sequence ID" value="NC_011961.1"/>
</dbReference>
<dbReference type="PANTHER" id="PTHR11365">
    <property type="entry name" value="5-OXOPROLINASE RELATED"/>
    <property type="match status" value="1"/>
</dbReference>
<feature type="domain" description="Hydantoinase B/oxoprolinase" evidence="1">
    <location>
        <begin position="8"/>
        <end position="532"/>
    </location>
</feature>
<keyword evidence="2" id="KW-0378">Hydrolase</keyword>
<dbReference type="EMBL" id="CP001276">
    <property type="protein sequence ID" value="ACM07190.1"/>
    <property type="molecule type" value="Genomic_DNA"/>
</dbReference>
<dbReference type="EC" id="3.5.2.9" evidence="2"/>
<organism evidence="2 3">
    <name type="scientific">Thermomicrobium roseum (strain ATCC 27502 / DSM 5159 / P-2)</name>
    <dbReference type="NCBI Taxonomy" id="309801"/>
    <lineage>
        <taxon>Bacteria</taxon>
        <taxon>Pseudomonadati</taxon>
        <taxon>Thermomicrobiota</taxon>
        <taxon>Thermomicrobia</taxon>
        <taxon>Thermomicrobiales</taxon>
        <taxon>Thermomicrobiaceae</taxon>
        <taxon>Thermomicrobium</taxon>
    </lineage>
</organism>
<evidence type="ECO:0000313" key="2">
    <source>
        <dbReference type="EMBL" id="ACM07190.1"/>
    </source>
</evidence>
<dbReference type="InterPro" id="IPR045079">
    <property type="entry name" value="Oxoprolinase-like"/>
</dbReference>
<dbReference type="Pfam" id="PF02538">
    <property type="entry name" value="Hydantoinase_B"/>
    <property type="match status" value="1"/>
</dbReference>
<keyword evidence="2" id="KW-0614">Plasmid</keyword>
<dbReference type="Proteomes" id="UP000000447">
    <property type="component" value="Plasmid unnamed"/>
</dbReference>
<proteinExistence type="predicted"/>